<dbReference type="PANTHER" id="PTHR37417">
    <property type="entry name" value="67 KDA MYOSIN-CROSS-REACTIVE ANTIGEN FAMILY PROTEIN (AFU_ORTHOLOGUE AFUA_5G09970)"/>
    <property type="match status" value="1"/>
</dbReference>
<sequence>MAKAYLVGSGVVALAAATFLIRDGGFDGADIHLFEERREIGGALDADGTADAGCTMPDGRMLEAEFRCTYDLLSGIPSLDDPSVSVTQEILAGHEDFAGDDVARLVDGDGKFVDTRSMGFSERDRLELVRCLATPEGHLDGKRITDCFGEHFFSTNFWLMWCTTFAFQPCHSAIEFRRYLRRFIHLFPDFSAMSGAHRTRHNPYDSLVRPLTAWLSERGVTLHTGCHVTDLALAPGRRNTVVKTICLSRHGRDEKITVAPDDLVLVTNGSVTDASSLGSHTAPPSPRPHRSDAWLLWHRLARGREDFGDPAVFDKHIKESRWESFTVTTRDPAFLEALEEFSGRGTGKGGRITFTDSNWLLTIVAPRRPVRPDQPEGASVWWGYGLFPGRAGNHTPKPMTMCSGREILEEVLEHLPFDERVSARVLENSTAVPCLMPYFTSQFLARRRDDRPRVVPKGSVNLAFIGQFADVPDDVVFTVEYSVRTAWTAVAQLLHLDKQPPSVYKGHHDPRVLAAALETMHRRPARAPRTPGGAVRGRPAVRGR</sequence>
<dbReference type="EMBL" id="JBIAFP010000028">
    <property type="protein sequence ID" value="MFE9229797.1"/>
    <property type="molecule type" value="Genomic_DNA"/>
</dbReference>
<evidence type="ECO:0000256" key="1">
    <source>
        <dbReference type="SAM" id="MobiDB-lite"/>
    </source>
</evidence>
<keyword evidence="3" id="KW-1185">Reference proteome</keyword>
<dbReference type="RefSeq" id="WP_358290185.1">
    <property type="nucleotide sequence ID" value="NZ_JBEYGJ010000042.1"/>
</dbReference>
<feature type="region of interest" description="Disordered" evidence="1">
    <location>
        <begin position="522"/>
        <end position="544"/>
    </location>
</feature>
<dbReference type="Gene3D" id="3.50.50.60">
    <property type="entry name" value="FAD/NAD(P)-binding domain"/>
    <property type="match status" value="3"/>
</dbReference>
<proteinExistence type="predicted"/>
<dbReference type="Pfam" id="PF06100">
    <property type="entry name" value="MCRA"/>
    <property type="match status" value="1"/>
</dbReference>
<dbReference type="NCBIfam" id="NF010584">
    <property type="entry name" value="PRK13977.1"/>
    <property type="match status" value="1"/>
</dbReference>
<dbReference type="SUPFAM" id="SSF51905">
    <property type="entry name" value="FAD/NAD(P)-binding domain"/>
    <property type="match status" value="1"/>
</dbReference>
<comment type="caution">
    <text evidence="2">The sequence shown here is derived from an EMBL/GenBank/DDBJ whole genome shotgun (WGS) entry which is preliminary data.</text>
</comment>
<dbReference type="InterPro" id="IPR010354">
    <property type="entry name" value="Oleate_hydratase"/>
</dbReference>
<organism evidence="2 3">
    <name type="scientific">Streptomyces massasporeus</name>
    <dbReference type="NCBI Taxonomy" id="67324"/>
    <lineage>
        <taxon>Bacteria</taxon>
        <taxon>Bacillati</taxon>
        <taxon>Actinomycetota</taxon>
        <taxon>Actinomycetes</taxon>
        <taxon>Kitasatosporales</taxon>
        <taxon>Streptomycetaceae</taxon>
        <taxon>Streptomyces</taxon>
    </lineage>
</organism>
<evidence type="ECO:0000313" key="3">
    <source>
        <dbReference type="Proteomes" id="UP001601288"/>
    </source>
</evidence>
<dbReference type="PANTHER" id="PTHR37417:SF2">
    <property type="entry name" value="67 KDA MYOSIN-CROSS-REACTIVE ANTIGEN FAMILY PROTEIN (AFU_ORTHOLOGUE AFUA_5G09970)"/>
    <property type="match status" value="1"/>
</dbReference>
<protein>
    <submittedName>
        <fullName evidence="2">Oleate hydratase</fullName>
        <ecNumber evidence="2">4.2.1.53</ecNumber>
    </submittedName>
</protein>
<evidence type="ECO:0000313" key="2">
    <source>
        <dbReference type="EMBL" id="MFE9229797.1"/>
    </source>
</evidence>
<keyword evidence="2" id="KW-0456">Lyase</keyword>
<name>A0ABW6LQ93_9ACTN</name>
<dbReference type="InterPro" id="IPR036188">
    <property type="entry name" value="FAD/NAD-bd_sf"/>
</dbReference>
<feature type="compositionally biased region" description="Low complexity" evidence="1">
    <location>
        <begin position="527"/>
        <end position="538"/>
    </location>
</feature>
<accession>A0ABW6LQ93</accession>
<gene>
    <name evidence="2" type="ORF">ACFYM3_35440</name>
</gene>
<dbReference type="GO" id="GO:0050151">
    <property type="term" value="F:oleate hydratase activity"/>
    <property type="evidence" value="ECO:0007669"/>
    <property type="project" value="UniProtKB-EC"/>
</dbReference>
<dbReference type="Proteomes" id="UP001601288">
    <property type="component" value="Unassembled WGS sequence"/>
</dbReference>
<dbReference type="EC" id="4.2.1.53" evidence="2"/>
<reference evidence="2 3" key="1">
    <citation type="submission" date="2024-10" db="EMBL/GenBank/DDBJ databases">
        <title>The Natural Products Discovery Center: Release of the First 8490 Sequenced Strains for Exploring Actinobacteria Biosynthetic Diversity.</title>
        <authorList>
            <person name="Kalkreuter E."/>
            <person name="Kautsar S.A."/>
            <person name="Yang D."/>
            <person name="Bader C.D."/>
            <person name="Teijaro C.N."/>
            <person name="Fluegel L."/>
            <person name="Davis C.M."/>
            <person name="Simpson J.R."/>
            <person name="Lauterbach L."/>
            <person name="Steele A.D."/>
            <person name="Gui C."/>
            <person name="Meng S."/>
            <person name="Li G."/>
            <person name="Viehrig K."/>
            <person name="Ye F."/>
            <person name="Su P."/>
            <person name="Kiefer A.F."/>
            <person name="Nichols A."/>
            <person name="Cepeda A.J."/>
            <person name="Yan W."/>
            <person name="Fan B."/>
            <person name="Jiang Y."/>
            <person name="Adhikari A."/>
            <person name="Zheng C.-J."/>
            <person name="Schuster L."/>
            <person name="Cowan T.M."/>
            <person name="Smanski M.J."/>
            <person name="Chevrette M.G."/>
            <person name="De Carvalho L.P.S."/>
            <person name="Shen B."/>
        </authorList>
    </citation>
    <scope>NUCLEOTIDE SEQUENCE [LARGE SCALE GENOMIC DNA]</scope>
    <source>
        <strain evidence="2 3">NPDC007066</strain>
    </source>
</reference>